<protein>
    <submittedName>
        <fullName evidence="2">Uncharacterized protein</fullName>
    </submittedName>
</protein>
<dbReference type="Proteomes" id="UP001275084">
    <property type="component" value="Unassembled WGS sequence"/>
</dbReference>
<evidence type="ECO:0000313" key="2">
    <source>
        <dbReference type="EMBL" id="KAK3363954.1"/>
    </source>
</evidence>
<accession>A0AAJ0HWL4</accession>
<organism evidence="2 3">
    <name type="scientific">Lasiosphaeria hispida</name>
    <dbReference type="NCBI Taxonomy" id="260671"/>
    <lineage>
        <taxon>Eukaryota</taxon>
        <taxon>Fungi</taxon>
        <taxon>Dikarya</taxon>
        <taxon>Ascomycota</taxon>
        <taxon>Pezizomycotina</taxon>
        <taxon>Sordariomycetes</taxon>
        <taxon>Sordariomycetidae</taxon>
        <taxon>Sordariales</taxon>
        <taxon>Lasiosphaeriaceae</taxon>
        <taxon>Lasiosphaeria</taxon>
    </lineage>
</organism>
<keyword evidence="3" id="KW-1185">Reference proteome</keyword>
<reference evidence="2" key="1">
    <citation type="journal article" date="2023" name="Mol. Phylogenet. Evol.">
        <title>Genome-scale phylogeny and comparative genomics of the fungal order Sordariales.</title>
        <authorList>
            <person name="Hensen N."/>
            <person name="Bonometti L."/>
            <person name="Westerberg I."/>
            <person name="Brannstrom I.O."/>
            <person name="Guillou S."/>
            <person name="Cros-Aarteil S."/>
            <person name="Calhoun S."/>
            <person name="Haridas S."/>
            <person name="Kuo A."/>
            <person name="Mondo S."/>
            <person name="Pangilinan J."/>
            <person name="Riley R."/>
            <person name="LaButti K."/>
            <person name="Andreopoulos B."/>
            <person name="Lipzen A."/>
            <person name="Chen C."/>
            <person name="Yan M."/>
            <person name="Daum C."/>
            <person name="Ng V."/>
            <person name="Clum A."/>
            <person name="Steindorff A."/>
            <person name="Ohm R.A."/>
            <person name="Martin F."/>
            <person name="Silar P."/>
            <person name="Natvig D.O."/>
            <person name="Lalanne C."/>
            <person name="Gautier V."/>
            <person name="Ament-Velasquez S.L."/>
            <person name="Kruys A."/>
            <person name="Hutchinson M.I."/>
            <person name="Powell A.J."/>
            <person name="Barry K."/>
            <person name="Miller A.N."/>
            <person name="Grigoriev I.V."/>
            <person name="Debuchy R."/>
            <person name="Gladieux P."/>
            <person name="Hiltunen Thoren M."/>
            <person name="Johannesson H."/>
        </authorList>
    </citation>
    <scope>NUCLEOTIDE SEQUENCE</scope>
    <source>
        <strain evidence="2">CBS 955.72</strain>
    </source>
</reference>
<reference evidence="2" key="2">
    <citation type="submission" date="2023-06" db="EMBL/GenBank/DDBJ databases">
        <authorList>
            <consortium name="Lawrence Berkeley National Laboratory"/>
            <person name="Haridas S."/>
            <person name="Hensen N."/>
            <person name="Bonometti L."/>
            <person name="Westerberg I."/>
            <person name="Brannstrom I.O."/>
            <person name="Guillou S."/>
            <person name="Cros-Aarteil S."/>
            <person name="Calhoun S."/>
            <person name="Kuo A."/>
            <person name="Mondo S."/>
            <person name="Pangilinan J."/>
            <person name="Riley R."/>
            <person name="Labutti K."/>
            <person name="Andreopoulos B."/>
            <person name="Lipzen A."/>
            <person name="Chen C."/>
            <person name="Yanf M."/>
            <person name="Daum C."/>
            <person name="Ng V."/>
            <person name="Clum A."/>
            <person name="Steindorff A."/>
            <person name="Ohm R."/>
            <person name="Martin F."/>
            <person name="Silar P."/>
            <person name="Natvig D."/>
            <person name="Lalanne C."/>
            <person name="Gautier V."/>
            <person name="Ament-Velasquez S.L."/>
            <person name="Kruys A."/>
            <person name="Hutchinson M.I."/>
            <person name="Powell A.J."/>
            <person name="Barry K."/>
            <person name="Miller A.N."/>
            <person name="Grigoriev I.V."/>
            <person name="Debuchy R."/>
            <person name="Gladieux P."/>
            <person name="Thoren M.H."/>
            <person name="Johannesson H."/>
        </authorList>
    </citation>
    <scope>NUCLEOTIDE SEQUENCE</scope>
    <source>
        <strain evidence="2">CBS 955.72</strain>
    </source>
</reference>
<feature type="region of interest" description="Disordered" evidence="1">
    <location>
        <begin position="1"/>
        <end position="29"/>
    </location>
</feature>
<sequence>MPSKRPPMETLIQPDKKPRIDDTGPDEVAALGPLSAAAPEGVMVNRKAGSLGPARAPFTRGRNSKTRRAVANNVEANDDPAAWAFIKNLSTIEAAYLEGAQLATLHLEAVVTPISLGNVLSAELAALFAIGPDDQVWWTDDDEARLARDWEAEAAIQGSLHQRLLALTEAQVSVVRPFWKLFIKVYRRLPTDIFTEKTRLVVAARNSWDAHLPGAPFWSQGFYTFLGKIACHPLFQGNLDILVLVLQFVAIAATGDKGTWRFQNPT</sequence>
<dbReference type="EMBL" id="JAUIQD010000001">
    <property type="protein sequence ID" value="KAK3363954.1"/>
    <property type="molecule type" value="Genomic_DNA"/>
</dbReference>
<dbReference type="AlphaFoldDB" id="A0AAJ0HWL4"/>
<proteinExistence type="predicted"/>
<evidence type="ECO:0000313" key="3">
    <source>
        <dbReference type="Proteomes" id="UP001275084"/>
    </source>
</evidence>
<evidence type="ECO:0000256" key="1">
    <source>
        <dbReference type="SAM" id="MobiDB-lite"/>
    </source>
</evidence>
<comment type="caution">
    <text evidence="2">The sequence shown here is derived from an EMBL/GenBank/DDBJ whole genome shotgun (WGS) entry which is preliminary data.</text>
</comment>
<gene>
    <name evidence="2" type="ORF">B0T25DRAFT_56171</name>
</gene>
<name>A0AAJ0HWL4_9PEZI</name>